<dbReference type="RefSeq" id="WP_089239495.1">
    <property type="nucleotide sequence ID" value="NZ_FZOK01000006.1"/>
</dbReference>
<dbReference type="EMBL" id="FZOK01000006">
    <property type="protein sequence ID" value="SNS24845.1"/>
    <property type="molecule type" value="Genomic_DNA"/>
</dbReference>
<feature type="transmembrane region" description="Helical" evidence="2">
    <location>
        <begin position="19"/>
        <end position="37"/>
    </location>
</feature>
<feature type="coiled-coil region" evidence="1">
    <location>
        <begin position="77"/>
        <end position="181"/>
    </location>
</feature>
<evidence type="ECO:0000256" key="1">
    <source>
        <dbReference type="SAM" id="Coils"/>
    </source>
</evidence>
<evidence type="ECO:0000313" key="4">
    <source>
        <dbReference type="Proteomes" id="UP000198480"/>
    </source>
</evidence>
<dbReference type="AlphaFoldDB" id="A0A239CX82"/>
<protein>
    <recommendedName>
        <fullName evidence="5">Cell division protein ZapB</fullName>
    </recommendedName>
</protein>
<gene>
    <name evidence="3" type="ORF">SAMN06295967_1067</name>
</gene>
<keyword evidence="2" id="KW-0472">Membrane</keyword>
<name>A0A239CX82_9BACT</name>
<evidence type="ECO:0008006" key="5">
    <source>
        <dbReference type="Google" id="ProtNLM"/>
    </source>
</evidence>
<evidence type="ECO:0000313" key="3">
    <source>
        <dbReference type="EMBL" id="SNS24845.1"/>
    </source>
</evidence>
<reference evidence="4" key="1">
    <citation type="submission" date="2017-06" db="EMBL/GenBank/DDBJ databases">
        <authorList>
            <person name="Varghese N."/>
            <person name="Submissions S."/>
        </authorList>
    </citation>
    <scope>NUCLEOTIDE SEQUENCE [LARGE SCALE GENOMIC DNA]</scope>
    <source>
        <strain evidence="4">5C</strain>
    </source>
</reference>
<evidence type="ECO:0000256" key="2">
    <source>
        <dbReference type="SAM" id="Phobius"/>
    </source>
</evidence>
<dbReference type="Proteomes" id="UP000198480">
    <property type="component" value="Unassembled WGS sequence"/>
</dbReference>
<proteinExistence type="predicted"/>
<keyword evidence="4" id="KW-1185">Reference proteome</keyword>
<accession>A0A239CX82</accession>
<keyword evidence="1" id="KW-0175">Coiled coil</keyword>
<dbReference type="OrthoDB" id="848185at2"/>
<sequence>MNTNFEKENPRKSENGKNILIIVLIILVIISGIKLYYDAVDRNKKTEEILLLSEDNNEINRRLDSITYQLDLRIQEIEKLGGDVAALEEMREQLITERNSEKKRSAEEIEALNRRINSFTAVLQEKDQEIVKLREVNQQLFSENQDLKTSQAEIEEKVVQLNLQKEELEEKVSIAARLKAENIVVAAVNSRGREREDGFRNRQIDRLKITFNLADNKVAQKGPRDIYVQIIAPNNQPIFDIARGSGTFMIDGREEFYTTHQDILFDNSKQSLTYFYEKGSNYTSGKYEVRIYADNYQIGTGSFEVK</sequence>
<keyword evidence="2" id="KW-0812">Transmembrane</keyword>
<dbReference type="SUPFAM" id="SSF90257">
    <property type="entry name" value="Myosin rod fragments"/>
    <property type="match status" value="1"/>
</dbReference>
<organism evidence="3 4">
    <name type="scientific">Belliella buryatensis</name>
    <dbReference type="NCBI Taxonomy" id="1500549"/>
    <lineage>
        <taxon>Bacteria</taxon>
        <taxon>Pseudomonadati</taxon>
        <taxon>Bacteroidota</taxon>
        <taxon>Cytophagia</taxon>
        <taxon>Cytophagales</taxon>
        <taxon>Cyclobacteriaceae</taxon>
        <taxon>Belliella</taxon>
    </lineage>
</organism>
<keyword evidence="2" id="KW-1133">Transmembrane helix</keyword>